<protein>
    <submittedName>
        <fullName evidence="1">Uncharacterized protein</fullName>
    </submittedName>
</protein>
<dbReference type="Proteomes" id="UP000886289">
    <property type="component" value="Unassembled WGS sequence"/>
</dbReference>
<name>A0A7C0Y770_DESA2</name>
<evidence type="ECO:0000313" key="1">
    <source>
        <dbReference type="EMBL" id="HDD45429.1"/>
    </source>
</evidence>
<dbReference type="EMBL" id="DRBS01000420">
    <property type="protein sequence ID" value="HDD45429.1"/>
    <property type="molecule type" value="Genomic_DNA"/>
</dbReference>
<reference evidence="1" key="1">
    <citation type="journal article" date="2020" name="mSystems">
        <title>Genome- and Community-Level Interaction Insights into Carbon Utilization and Element Cycling Functions of Hydrothermarchaeota in Hydrothermal Sediment.</title>
        <authorList>
            <person name="Zhou Z."/>
            <person name="Liu Y."/>
            <person name="Xu W."/>
            <person name="Pan J."/>
            <person name="Luo Z.H."/>
            <person name="Li M."/>
        </authorList>
    </citation>
    <scope>NUCLEOTIDE SEQUENCE [LARGE SCALE GENOMIC DNA]</scope>
    <source>
        <strain evidence="1">HyVt-233</strain>
    </source>
</reference>
<sequence>MQVKNVDRATLVRKWILSKIKEHKLEKAVERLISVEEGAKVACTTIWKFIEYIHEKTYGHRSKLKKN</sequence>
<comment type="caution">
    <text evidence="1">The sequence shown here is derived from an EMBL/GenBank/DDBJ whole genome shotgun (WGS) entry which is preliminary data.</text>
</comment>
<organism evidence="1">
    <name type="scientific">Desulfofervidus auxilii</name>
    <dbReference type="NCBI Taxonomy" id="1621989"/>
    <lineage>
        <taxon>Bacteria</taxon>
        <taxon>Pseudomonadati</taxon>
        <taxon>Thermodesulfobacteriota</taxon>
        <taxon>Candidatus Desulfofervidia</taxon>
        <taxon>Candidatus Desulfofervidales</taxon>
        <taxon>Candidatus Desulfofervidaceae</taxon>
        <taxon>Candidatus Desulfofervidus</taxon>
    </lineage>
</organism>
<dbReference type="AlphaFoldDB" id="A0A7C0Y770"/>
<gene>
    <name evidence="1" type="ORF">ENG63_11340</name>
</gene>
<proteinExistence type="predicted"/>
<accession>A0A7C0Y770</accession>